<feature type="compositionally biased region" description="Polar residues" evidence="1">
    <location>
        <begin position="82"/>
        <end position="99"/>
    </location>
</feature>
<organism evidence="2 3">
    <name type="scientific">Dactylonectria macrodidyma</name>
    <dbReference type="NCBI Taxonomy" id="307937"/>
    <lineage>
        <taxon>Eukaryota</taxon>
        <taxon>Fungi</taxon>
        <taxon>Dikarya</taxon>
        <taxon>Ascomycota</taxon>
        <taxon>Pezizomycotina</taxon>
        <taxon>Sordariomycetes</taxon>
        <taxon>Hypocreomycetidae</taxon>
        <taxon>Hypocreales</taxon>
        <taxon>Nectriaceae</taxon>
        <taxon>Dactylonectria</taxon>
    </lineage>
</organism>
<name>A0A9P9FB79_9HYPO</name>
<keyword evidence="3" id="KW-1185">Reference proteome</keyword>
<dbReference type="EMBL" id="JAGMUV010000005">
    <property type="protein sequence ID" value="KAH7156671.1"/>
    <property type="molecule type" value="Genomic_DNA"/>
</dbReference>
<reference evidence="2" key="1">
    <citation type="journal article" date="2021" name="Nat. Commun.">
        <title>Genetic determinants of endophytism in the Arabidopsis root mycobiome.</title>
        <authorList>
            <person name="Mesny F."/>
            <person name="Miyauchi S."/>
            <person name="Thiergart T."/>
            <person name="Pickel B."/>
            <person name="Atanasova L."/>
            <person name="Karlsson M."/>
            <person name="Huettel B."/>
            <person name="Barry K.W."/>
            <person name="Haridas S."/>
            <person name="Chen C."/>
            <person name="Bauer D."/>
            <person name="Andreopoulos W."/>
            <person name="Pangilinan J."/>
            <person name="LaButti K."/>
            <person name="Riley R."/>
            <person name="Lipzen A."/>
            <person name="Clum A."/>
            <person name="Drula E."/>
            <person name="Henrissat B."/>
            <person name="Kohler A."/>
            <person name="Grigoriev I.V."/>
            <person name="Martin F.M."/>
            <person name="Hacquard S."/>
        </authorList>
    </citation>
    <scope>NUCLEOTIDE SEQUENCE</scope>
    <source>
        <strain evidence="2">MPI-CAGE-AT-0147</strain>
    </source>
</reference>
<dbReference type="AlphaFoldDB" id="A0A9P9FB79"/>
<evidence type="ECO:0000256" key="1">
    <source>
        <dbReference type="SAM" id="MobiDB-lite"/>
    </source>
</evidence>
<comment type="caution">
    <text evidence="2">The sequence shown here is derived from an EMBL/GenBank/DDBJ whole genome shotgun (WGS) entry which is preliminary data.</text>
</comment>
<accession>A0A9P9FB79</accession>
<evidence type="ECO:0000313" key="3">
    <source>
        <dbReference type="Proteomes" id="UP000738349"/>
    </source>
</evidence>
<protein>
    <submittedName>
        <fullName evidence="2">Uncharacterized protein</fullName>
    </submittedName>
</protein>
<gene>
    <name evidence="2" type="ORF">EDB81DRAFT_397979</name>
</gene>
<dbReference type="Proteomes" id="UP000738349">
    <property type="component" value="Unassembled WGS sequence"/>
</dbReference>
<sequence length="498" mass="56182">MSNKTPNLNSYISHRSFAAGASRANGAGVRARDHLKKALAEVDGLLAGLTYFDTTEHLSLGVENGLPDDLEQEINDLTVQATPEGETQPTHDSNPNETSSESRRRDWSCIRDVRDGMEILWNEFDKLVTKLNNDAINDLRGGYRDAQGLREAGVFAFRNTITGPAPNNLKSIFAFTSLSYVVSCLLRDRKRLPEESVLSGVQTWRNAIQDRDERNAFTTLAKDLWPEAKNHIQFLDFGMTEKGWHGGEVLRGDQWASVGEGVVVSGPDAFLSHHMPLHNFISPTMPMVEQYQPPLAQDFNTGPTQSYHVNHTNPTPEQGLMDHVIDLTDLTYDTFELFRFTDIEGSSDFPVTDEGGPSGLPPEMQYLDQPGSRSQTESDDMTDDEPVPDTSISREALQNTELFRALSTFLKDMYQLLYILSGMEMTARLLEEHRNFGDRFDREYFWPLLTAPGYDKDAPSHGILWMAKKFVSFGHLQTVEEVKAYMYIVGPVIDFRRR</sequence>
<feature type="region of interest" description="Disordered" evidence="1">
    <location>
        <begin position="346"/>
        <end position="389"/>
    </location>
</feature>
<proteinExistence type="predicted"/>
<dbReference type="OrthoDB" id="5100145at2759"/>
<feature type="region of interest" description="Disordered" evidence="1">
    <location>
        <begin position="82"/>
        <end position="105"/>
    </location>
</feature>
<evidence type="ECO:0000313" key="2">
    <source>
        <dbReference type="EMBL" id="KAH7156671.1"/>
    </source>
</evidence>
<feature type="compositionally biased region" description="Acidic residues" evidence="1">
    <location>
        <begin position="377"/>
        <end position="387"/>
    </location>
</feature>